<dbReference type="RefSeq" id="WP_103896413.1">
    <property type="nucleotide sequence ID" value="NZ_FNUK01000019.1"/>
</dbReference>
<keyword evidence="4 5" id="KW-0472">Membrane</keyword>
<feature type="transmembrane region" description="Helical" evidence="5">
    <location>
        <begin position="101"/>
        <end position="122"/>
    </location>
</feature>
<proteinExistence type="predicted"/>
<keyword evidence="7" id="KW-1185">Reference proteome</keyword>
<accession>A0A1H5WGD5</accession>
<sequence>MEELIKVNYLDIAVVLILLYGSLDGMQKGFVLTLVRLFFLGLSIYFSKVLSPYVMDYIINNTNIYRSMQKVFLEKISSKQTLDVLNLFVDKKYISRMATDLFLTAATYFLVFLILNILFNIIRENIKIRKGKLGFLDKLLGMILGFLKCFFIISLIFALLTPIINISSRDSLLNELIQSSKVAKYFYHYNIIFPIIKKINSLR</sequence>
<keyword evidence="2 5" id="KW-0812">Transmembrane</keyword>
<keyword evidence="3 5" id="KW-1133">Transmembrane helix</keyword>
<evidence type="ECO:0000256" key="1">
    <source>
        <dbReference type="ARBA" id="ARBA00004141"/>
    </source>
</evidence>
<feature type="transmembrane region" description="Helical" evidence="5">
    <location>
        <begin position="142"/>
        <end position="164"/>
    </location>
</feature>
<name>A0A1H5WGD5_9CLOT</name>
<protein>
    <submittedName>
        <fullName evidence="6">Colicin V production protein</fullName>
    </submittedName>
</protein>
<dbReference type="AlphaFoldDB" id="A0A1H5WGD5"/>
<dbReference type="OrthoDB" id="1952204at2"/>
<dbReference type="Pfam" id="PF02674">
    <property type="entry name" value="Colicin_V"/>
    <property type="match status" value="1"/>
</dbReference>
<reference evidence="7" key="1">
    <citation type="submission" date="2016-10" db="EMBL/GenBank/DDBJ databases">
        <authorList>
            <person name="Varghese N."/>
            <person name="Submissions S."/>
        </authorList>
    </citation>
    <scope>NUCLEOTIDE SEQUENCE [LARGE SCALE GENOMIC DNA]</scope>
    <source>
        <strain evidence="7">DSM 5463</strain>
    </source>
</reference>
<gene>
    <name evidence="6" type="ORF">SAMN05660865_01472</name>
</gene>
<evidence type="ECO:0000256" key="4">
    <source>
        <dbReference type="ARBA" id="ARBA00023136"/>
    </source>
</evidence>
<feature type="transmembrane region" description="Helical" evidence="5">
    <location>
        <begin position="7"/>
        <end position="23"/>
    </location>
</feature>
<evidence type="ECO:0000256" key="5">
    <source>
        <dbReference type="SAM" id="Phobius"/>
    </source>
</evidence>
<comment type="subcellular location">
    <subcellularLocation>
        <location evidence="1">Membrane</location>
        <topology evidence="1">Multi-pass membrane protein</topology>
    </subcellularLocation>
</comment>
<dbReference type="GO" id="GO:0016020">
    <property type="term" value="C:membrane"/>
    <property type="evidence" value="ECO:0007669"/>
    <property type="project" value="UniProtKB-SubCell"/>
</dbReference>
<evidence type="ECO:0000313" key="7">
    <source>
        <dbReference type="Proteomes" id="UP000242850"/>
    </source>
</evidence>
<dbReference type="InterPro" id="IPR003825">
    <property type="entry name" value="Colicin-V_CvpA"/>
</dbReference>
<evidence type="ECO:0000256" key="3">
    <source>
        <dbReference type="ARBA" id="ARBA00022989"/>
    </source>
</evidence>
<dbReference type="Proteomes" id="UP000242850">
    <property type="component" value="Unassembled WGS sequence"/>
</dbReference>
<evidence type="ECO:0000313" key="6">
    <source>
        <dbReference type="EMBL" id="SEF98505.1"/>
    </source>
</evidence>
<dbReference type="GO" id="GO:0009403">
    <property type="term" value="P:toxin biosynthetic process"/>
    <property type="evidence" value="ECO:0007669"/>
    <property type="project" value="InterPro"/>
</dbReference>
<organism evidence="6 7">
    <name type="scientific">Caloramator fervidus</name>
    <dbReference type="NCBI Taxonomy" id="29344"/>
    <lineage>
        <taxon>Bacteria</taxon>
        <taxon>Bacillati</taxon>
        <taxon>Bacillota</taxon>
        <taxon>Clostridia</taxon>
        <taxon>Eubacteriales</taxon>
        <taxon>Clostridiaceae</taxon>
        <taxon>Caloramator</taxon>
    </lineage>
</organism>
<dbReference type="EMBL" id="FNUK01000019">
    <property type="protein sequence ID" value="SEF98505.1"/>
    <property type="molecule type" value="Genomic_DNA"/>
</dbReference>
<evidence type="ECO:0000256" key="2">
    <source>
        <dbReference type="ARBA" id="ARBA00022692"/>
    </source>
</evidence>